<evidence type="ECO:0000256" key="3">
    <source>
        <dbReference type="ARBA" id="ARBA00023125"/>
    </source>
</evidence>
<dbReference type="EMBL" id="VKKU01000002">
    <property type="protein sequence ID" value="TSB02220.1"/>
    <property type="molecule type" value="Genomic_DNA"/>
</dbReference>
<keyword evidence="7" id="KW-1185">Reference proteome</keyword>
<dbReference type="GO" id="GO:0003677">
    <property type="term" value="F:DNA binding"/>
    <property type="evidence" value="ECO:0007669"/>
    <property type="project" value="UniProtKB-KW"/>
</dbReference>
<dbReference type="Proteomes" id="UP000320160">
    <property type="component" value="Unassembled WGS sequence"/>
</dbReference>
<dbReference type="AlphaFoldDB" id="A0A553WC01"/>
<reference evidence="6 7" key="1">
    <citation type="submission" date="2019-07" db="EMBL/GenBank/DDBJ databases">
        <authorList>
            <person name="Park M."/>
        </authorList>
    </citation>
    <scope>NUCLEOTIDE SEQUENCE [LARGE SCALE GENOMIC DNA]</scope>
    <source>
        <strain evidence="6 7">KCTC32445</strain>
    </source>
</reference>
<dbReference type="InterPro" id="IPR036390">
    <property type="entry name" value="WH_DNA-bd_sf"/>
</dbReference>
<keyword evidence="3" id="KW-0238">DNA-binding</keyword>
<feature type="domain" description="HTH lysR-type" evidence="5">
    <location>
        <begin position="1"/>
        <end position="60"/>
    </location>
</feature>
<dbReference type="InterPro" id="IPR000847">
    <property type="entry name" value="LysR_HTH_N"/>
</dbReference>
<dbReference type="Pfam" id="PF03466">
    <property type="entry name" value="LysR_substrate"/>
    <property type="match status" value="1"/>
</dbReference>
<dbReference type="PANTHER" id="PTHR30537">
    <property type="entry name" value="HTH-TYPE TRANSCRIPTIONAL REGULATOR"/>
    <property type="match status" value="1"/>
</dbReference>
<evidence type="ECO:0000256" key="2">
    <source>
        <dbReference type="ARBA" id="ARBA00023015"/>
    </source>
</evidence>
<gene>
    <name evidence="6" type="ORF">FOM92_14010</name>
</gene>
<organism evidence="6 7">
    <name type="scientific">Sphingorhabdus contaminans</name>
    <dbReference type="NCBI Taxonomy" id="1343899"/>
    <lineage>
        <taxon>Bacteria</taxon>
        <taxon>Pseudomonadati</taxon>
        <taxon>Pseudomonadota</taxon>
        <taxon>Alphaproteobacteria</taxon>
        <taxon>Sphingomonadales</taxon>
        <taxon>Sphingomonadaceae</taxon>
        <taxon>Sphingorhabdus</taxon>
    </lineage>
</organism>
<dbReference type="Pfam" id="PF00126">
    <property type="entry name" value="HTH_1"/>
    <property type="match status" value="1"/>
</dbReference>
<dbReference type="SUPFAM" id="SSF53850">
    <property type="entry name" value="Periplasmic binding protein-like II"/>
    <property type="match status" value="1"/>
</dbReference>
<dbReference type="PROSITE" id="PS50931">
    <property type="entry name" value="HTH_LYSR"/>
    <property type="match status" value="1"/>
</dbReference>
<keyword evidence="2" id="KW-0805">Transcription regulation</keyword>
<accession>A0A553WC01</accession>
<evidence type="ECO:0000256" key="4">
    <source>
        <dbReference type="ARBA" id="ARBA00023163"/>
    </source>
</evidence>
<dbReference type="PRINTS" id="PR00039">
    <property type="entry name" value="HTHLYSR"/>
</dbReference>
<evidence type="ECO:0000256" key="1">
    <source>
        <dbReference type="ARBA" id="ARBA00009437"/>
    </source>
</evidence>
<name>A0A553WC01_9SPHN</name>
<keyword evidence="4" id="KW-0804">Transcription</keyword>
<evidence type="ECO:0000259" key="5">
    <source>
        <dbReference type="PROSITE" id="PS50931"/>
    </source>
</evidence>
<dbReference type="InterPro" id="IPR005119">
    <property type="entry name" value="LysR_subst-bd"/>
</dbReference>
<dbReference type="OrthoDB" id="9812435at2"/>
<comment type="similarity">
    <text evidence="1">Belongs to the LysR transcriptional regulatory family.</text>
</comment>
<dbReference type="Gene3D" id="3.40.190.290">
    <property type="match status" value="1"/>
</dbReference>
<dbReference type="InterPro" id="IPR036388">
    <property type="entry name" value="WH-like_DNA-bd_sf"/>
</dbReference>
<protein>
    <submittedName>
        <fullName evidence="6">LysR family transcriptional regulator</fullName>
    </submittedName>
</protein>
<dbReference type="PANTHER" id="PTHR30537:SF80">
    <property type="entry name" value="TRANSCRIPTIONAL REGULATOR"/>
    <property type="match status" value="1"/>
</dbReference>
<dbReference type="GO" id="GO:0003700">
    <property type="term" value="F:DNA-binding transcription factor activity"/>
    <property type="evidence" value="ECO:0007669"/>
    <property type="project" value="InterPro"/>
</dbReference>
<dbReference type="SUPFAM" id="SSF46785">
    <property type="entry name" value="Winged helix' DNA-binding domain"/>
    <property type="match status" value="1"/>
</dbReference>
<evidence type="ECO:0000313" key="6">
    <source>
        <dbReference type="EMBL" id="TSB02220.1"/>
    </source>
</evidence>
<dbReference type="FunFam" id="1.10.10.10:FF:000001">
    <property type="entry name" value="LysR family transcriptional regulator"/>
    <property type="match status" value="1"/>
</dbReference>
<proteinExistence type="inferred from homology"/>
<dbReference type="Gene3D" id="1.10.10.10">
    <property type="entry name" value="Winged helix-like DNA-binding domain superfamily/Winged helix DNA-binding domain"/>
    <property type="match status" value="1"/>
</dbReference>
<evidence type="ECO:0000313" key="7">
    <source>
        <dbReference type="Proteomes" id="UP000320160"/>
    </source>
</evidence>
<dbReference type="InterPro" id="IPR058163">
    <property type="entry name" value="LysR-type_TF_proteobact-type"/>
</dbReference>
<dbReference type="CDD" id="cd08422">
    <property type="entry name" value="PBP2_CrgA_like"/>
    <property type="match status" value="1"/>
</dbReference>
<sequence length="303" mass="32982">MNEISIWMRSFVAVANAGSFSAAANQIGVTQSTISKQIVGLERHLGTQLFRRTTRSLALTADGMLFLEGALRALAAIDEAESLVGLVTNIQGTVRMTCPLSLAESRIIKMIGRFLERHPKMEIDLQLSDHALNLVSDNLDLAIRVGQLGDSRLTARKIGMARRVIVASPDYLDKMGRPTKPADLRRHNCISYTLLSTGSRWQFVGGEAAVVSGNFRADSPHGLRAATLAGIGIAANAHWLFEQELASGALEIVLPNFELLPMPIHAVLPSGRFVNARTRALLDHLVDEFVRDPLLSTRTSVPT</sequence>
<comment type="caution">
    <text evidence="6">The sequence shown here is derived from an EMBL/GenBank/DDBJ whole genome shotgun (WGS) entry which is preliminary data.</text>
</comment>
<dbReference type="RefSeq" id="WP_143777438.1">
    <property type="nucleotide sequence ID" value="NZ_VKKU01000002.1"/>
</dbReference>